<dbReference type="PANTHER" id="PTHR12149:SF8">
    <property type="entry name" value="PROTEIN-RIBULOSAMINE 3-KINASE"/>
    <property type="match status" value="1"/>
</dbReference>
<evidence type="ECO:0000313" key="3">
    <source>
        <dbReference type="Proteomes" id="UP000886757"/>
    </source>
</evidence>
<dbReference type="InterPro" id="IPR011009">
    <property type="entry name" value="Kinase-like_dom_sf"/>
</dbReference>
<dbReference type="PANTHER" id="PTHR12149">
    <property type="entry name" value="FRUCTOSAMINE 3 KINASE-RELATED PROTEIN"/>
    <property type="match status" value="1"/>
</dbReference>
<dbReference type="Gene3D" id="3.30.200.20">
    <property type="entry name" value="Phosphorylase Kinase, domain 1"/>
    <property type="match status" value="1"/>
</dbReference>
<keyword evidence="1 2" id="KW-0418">Kinase</keyword>
<name>A0A9D1ACA0_9FIRM</name>
<organism evidence="2 3">
    <name type="scientific">Candidatus Choladousia intestinavium</name>
    <dbReference type="NCBI Taxonomy" id="2840727"/>
    <lineage>
        <taxon>Bacteria</taxon>
        <taxon>Bacillati</taxon>
        <taxon>Bacillota</taxon>
        <taxon>Clostridia</taxon>
        <taxon>Lachnospirales</taxon>
        <taxon>Lachnospiraceae</taxon>
        <taxon>Lachnospiraceae incertae sedis</taxon>
        <taxon>Candidatus Choladousia</taxon>
    </lineage>
</organism>
<evidence type="ECO:0000313" key="2">
    <source>
        <dbReference type="EMBL" id="HIR13324.1"/>
    </source>
</evidence>
<dbReference type="InterPro" id="IPR016477">
    <property type="entry name" value="Fructo-/Ketosamine-3-kinase"/>
</dbReference>
<dbReference type="Gene3D" id="3.90.1200.10">
    <property type="match status" value="1"/>
</dbReference>
<dbReference type="AlphaFoldDB" id="A0A9D1ACA0"/>
<comment type="caution">
    <text evidence="2">The sequence shown here is derived from an EMBL/GenBank/DDBJ whole genome shotgun (WGS) entry which is preliminary data.</text>
</comment>
<dbReference type="Proteomes" id="UP000886757">
    <property type="component" value="Unassembled WGS sequence"/>
</dbReference>
<reference evidence="2" key="1">
    <citation type="submission" date="2020-10" db="EMBL/GenBank/DDBJ databases">
        <authorList>
            <person name="Gilroy R."/>
        </authorList>
    </citation>
    <scope>NUCLEOTIDE SEQUENCE</scope>
    <source>
        <strain evidence="2">ChiSjej4B22-8148</strain>
    </source>
</reference>
<dbReference type="Pfam" id="PF03881">
    <property type="entry name" value="Fructosamin_kin"/>
    <property type="match status" value="1"/>
</dbReference>
<accession>A0A9D1ACA0</accession>
<protein>
    <submittedName>
        <fullName evidence="2">Fructosamine kinase family protein</fullName>
    </submittedName>
</protein>
<sequence length="314" mass="35718">MRRENLKDIYGSLDQAVGDVFGNSVRMASRERVHGGDINDAYRVRLSNGEQIFVKTNSLNRADFFLTEADSLMALGFSGKIGVPELLGVGTDQGKGIAFLMLEYLESAPAVSSYWETFGHQLAKMHRAACGSFVKAENTEGKYGFTEDNYIGASPQKNSPKKKWIEFYRECRLLPQLTMAEEVLGPSLRKKAWRILERLEFWLREPEFPSLLHGDLWSGNILTGPDGKAWLIDPAAYVGDFEADLAMTQLFGGLPRRFYDAYHEINPIDKEGYLQRRDLYHLYHLLNHLNLFGRMYLGSVAEIINRYGGRTDQR</sequence>
<comment type="similarity">
    <text evidence="1">Belongs to the fructosamine kinase family.</text>
</comment>
<evidence type="ECO:0000256" key="1">
    <source>
        <dbReference type="PIRNR" id="PIRNR006221"/>
    </source>
</evidence>
<gene>
    <name evidence="2" type="ORF">IAB31_05305</name>
</gene>
<keyword evidence="1" id="KW-0808">Transferase</keyword>
<dbReference type="EMBL" id="DVGK01000061">
    <property type="protein sequence ID" value="HIR13324.1"/>
    <property type="molecule type" value="Genomic_DNA"/>
</dbReference>
<dbReference type="SUPFAM" id="SSF56112">
    <property type="entry name" value="Protein kinase-like (PK-like)"/>
    <property type="match status" value="1"/>
</dbReference>
<reference evidence="2" key="2">
    <citation type="journal article" date="2021" name="PeerJ">
        <title>Extensive microbial diversity within the chicken gut microbiome revealed by metagenomics and culture.</title>
        <authorList>
            <person name="Gilroy R."/>
            <person name="Ravi A."/>
            <person name="Getino M."/>
            <person name="Pursley I."/>
            <person name="Horton D.L."/>
            <person name="Alikhan N.F."/>
            <person name="Baker D."/>
            <person name="Gharbi K."/>
            <person name="Hall N."/>
            <person name="Watson M."/>
            <person name="Adriaenssens E.M."/>
            <person name="Foster-Nyarko E."/>
            <person name="Jarju S."/>
            <person name="Secka A."/>
            <person name="Antonio M."/>
            <person name="Oren A."/>
            <person name="Chaudhuri R.R."/>
            <person name="La Ragione R."/>
            <person name="Hildebrand F."/>
            <person name="Pallen M.J."/>
        </authorList>
    </citation>
    <scope>NUCLEOTIDE SEQUENCE</scope>
    <source>
        <strain evidence="2">ChiSjej4B22-8148</strain>
    </source>
</reference>
<dbReference type="GO" id="GO:0016301">
    <property type="term" value="F:kinase activity"/>
    <property type="evidence" value="ECO:0007669"/>
    <property type="project" value="UniProtKB-UniRule"/>
</dbReference>
<dbReference type="PIRSF" id="PIRSF006221">
    <property type="entry name" value="Ketosamine-3-kinase"/>
    <property type="match status" value="1"/>
</dbReference>
<proteinExistence type="inferred from homology"/>